<dbReference type="InterPro" id="IPR041726">
    <property type="entry name" value="ACAD10_11_N"/>
</dbReference>
<dbReference type="InterPro" id="IPR011009">
    <property type="entry name" value="Kinase-like_dom_sf"/>
</dbReference>
<dbReference type="PANTHER" id="PTHR21310">
    <property type="entry name" value="AMINOGLYCOSIDE PHOSPHOTRANSFERASE-RELATED-RELATED"/>
    <property type="match status" value="1"/>
</dbReference>
<evidence type="ECO:0000313" key="2">
    <source>
        <dbReference type="EMBL" id="TXS89524.1"/>
    </source>
</evidence>
<dbReference type="PANTHER" id="PTHR21310:SF57">
    <property type="entry name" value="BLR2944 PROTEIN"/>
    <property type="match status" value="1"/>
</dbReference>
<name>A0A5C8ZP31_9GAMM</name>
<dbReference type="InterPro" id="IPR051678">
    <property type="entry name" value="AGP_Transferase"/>
</dbReference>
<comment type="caution">
    <text evidence="2">The sequence shown here is derived from an EMBL/GenBank/DDBJ whole genome shotgun (WGS) entry which is preliminary data.</text>
</comment>
<sequence length="330" mass="37059">MDKQLVQERLTKALTRTVSGDYRVDGLRLLTGGSAAQTWRFTLHRGGAAEDYILRLAHGGDQFEMGIDKRMEALVQSHAVAHGVLAPEIILVIEPEDELGEGFVMKLVEGETIPQKILRQDRYAQARAGMAAQSGKLLADIHRVPVEALDFLPDLSVEPQLAALERFYASFGEQVPLFDFTFRWLQRRAPQGARKTLVHADYRNGNLMVDETGIVSILDWELAHLGDPMEDLGWLCVNSWRFGNRELPVGGFGTREDLYRGYREAGGELNEESVYFWEVLGVLKWGLICLYQTGVHLKGIDRSVNRAAIGRRVSETEIDLLSLLSDPRAR</sequence>
<reference evidence="2 3" key="1">
    <citation type="submission" date="2019-08" db="EMBL/GenBank/DDBJ databases">
        <title>Parahaliea maris sp. nov., isolated from the surface seawater.</title>
        <authorList>
            <person name="Liu Y."/>
        </authorList>
    </citation>
    <scope>NUCLEOTIDE SEQUENCE [LARGE SCALE GENOMIC DNA]</scope>
    <source>
        <strain evidence="2 3">HSLHS9</strain>
    </source>
</reference>
<keyword evidence="3" id="KW-1185">Reference proteome</keyword>
<feature type="domain" description="Aminoglycoside phosphotransferase" evidence="1">
    <location>
        <begin position="27"/>
        <end position="263"/>
    </location>
</feature>
<dbReference type="EMBL" id="VRZA01000010">
    <property type="protein sequence ID" value="TXS89524.1"/>
    <property type="molecule type" value="Genomic_DNA"/>
</dbReference>
<dbReference type="InterPro" id="IPR002575">
    <property type="entry name" value="Aminoglycoside_PTrfase"/>
</dbReference>
<organism evidence="2 3">
    <name type="scientific">Parahaliea maris</name>
    <dbReference type="NCBI Taxonomy" id="2716870"/>
    <lineage>
        <taxon>Bacteria</taxon>
        <taxon>Pseudomonadati</taxon>
        <taxon>Pseudomonadota</taxon>
        <taxon>Gammaproteobacteria</taxon>
        <taxon>Cellvibrionales</taxon>
        <taxon>Halieaceae</taxon>
        <taxon>Parahaliea</taxon>
    </lineage>
</organism>
<dbReference type="Gene3D" id="3.90.1200.10">
    <property type="match status" value="1"/>
</dbReference>
<evidence type="ECO:0000313" key="3">
    <source>
        <dbReference type="Proteomes" id="UP000321039"/>
    </source>
</evidence>
<dbReference type="AlphaFoldDB" id="A0A5C8ZP31"/>
<evidence type="ECO:0000259" key="1">
    <source>
        <dbReference type="Pfam" id="PF01636"/>
    </source>
</evidence>
<dbReference type="Proteomes" id="UP000321039">
    <property type="component" value="Unassembled WGS sequence"/>
</dbReference>
<dbReference type="CDD" id="cd05154">
    <property type="entry name" value="ACAD10_11_N-like"/>
    <property type="match status" value="1"/>
</dbReference>
<protein>
    <submittedName>
        <fullName evidence="2">Phosphotransferase family protein</fullName>
    </submittedName>
</protein>
<gene>
    <name evidence="2" type="ORF">FV139_19740</name>
</gene>
<dbReference type="RefSeq" id="WP_148070216.1">
    <property type="nucleotide sequence ID" value="NZ_VRZA01000010.1"/>
</dbReference>
<dbReference type="Pfam" id="PF01636">
    <property type="entry name" value="APH"/>
    <property type="match status" value="1"/>
</dbReference>
<proteinExistence type="predicted"/>
<dbReference type="SUPFAM" id="SSF56112">
    <property type="entry name" value="Protein kinase-like (PK-like)"/>
    <property type="match status" value="1"/>
</dbReference>
<accession>A0A5C8ZP31</accession>
<dbReference type="GO" id="GO:0016740">
    <property type="term" value="F:transferase activity"/>
    <property type="evidence" value="ECO:0007669"/>
    <property type="project" value="UniProtKB-KW"/>
</dbReference>
<keyword evidence="2" id="KW-0808">Transferase</keyword>